<name>A0A1Q9CF88_SYMMI</name>
<dbReference type="InterPro" id="IPR001995">
    <property type="entry name" value="Peptidase_A2_cat"/>
</dbReference>
<proteinExistence type="predicted"/>
<dbReference type="PROSITE" id="PS50175">
    <property type="entry name" value="ASP_PROT_RETROV"/>
    <property type="match status" value="1"/>
</dbReference>
<feature type="region of interest" description="Disordered" evidence="1">
    <location>
        <begin position="606"/>
        <end position="643"/>
    </location>
</feature>
<evidence type="ECO:0000259" key="3">
    <source>
        <dbReference type="PROSITE" id="PS50175"/>
    </source>
</evidence>
<sequence length="1375" mass="152473">MWYRMSSESAKSEDMFSGVEVAARVVRDTGLHEVILDSGADCTVLPQGQFESVGADGGRKATLVDAQGNTIPQTSARQRVLFEVEGENAEMIQFTDYAVLANVKQPLFCFGKLLKNLWQPVKEDGAGYLRRDDSRFGVHWSKNSLATFMRISRVSGEAPTESGEEPPKAADDPSQHAGDLDPLRLRLVLSLSEHIDVLTKEVGWGLSAEGYPAHLGMNMRGTLDASDYFLPDDWPLRVTLLWRGGSNYEVFEDCEPWGPLIPGGPCRYVEFDMKERKVLTILVKEPIELESLGGVVEGELLPRVVPRRDPPEPAADEGYGVGPVSAGADVVGQSADVQMGGNPAAESQPADEGAQDGGALPLIGPAPVEVQGDEDEAVQVNGKVLAEDSSLRELRDACKFLSISKNGAKAVVWARLKKEIVTSKVKASVQASEEIQKQFEREPLAEALPSPPAPELVALHEISRMPRAPWCEACVATRSREDNYEDGGTTRRENPVISMDYMFTGTKDTGLATHLVCVDSQSKFVKVVALSGKGGSLLKYATKEVITMTQQLGYSQISLHFDTEPAMKQLAESIQTSRLKMGFGTSLEPVDHNRMPVILEAVAAPKENQDEAASDPPSSVAACGDASGNPVPSGNAASSSAMSTSFSAMSDELIPDQVMRTFREEIEDDLPTGHEPDPEVFQEDDDLATFDDEGINWEIEEILDDAKRSAYEDGPPCLDAEKLALFDAEMDIVEEERLLSMGVLKELTDDTKKAEMYKLSCKFVRDWRFRDEWKRRPTYIETSRGVCYELKYNLPGPLQKGLNISWDGPLSVDFGSCKFLKRKMHAVEGGIFIEQDKKHITKLIELTDASRSTGKHTPCPAHPHQCSEEVLLEGEQYNKYRTAIGILLYLGPDRPDILYAVKVLSSRTTTPRQHEWKLLCHPVRYLKEHDNQGLLFTSSWPGRTLEQRCLELEKEDEVRDVKSDNLFHGKHLLESVSDASWCSEPGRLSVSCSILYVNGNPFFMTSKRQKTVVLSSCEAELHGALLSLQEAFLIKKVLECLTCEECECVHRVDNSACRALLNREGLGGLKHVDLRYLWVQQKRKEGAFSVKAIGTKFCPADVGTQAHNATRLKLLSYMCGLSCAGLPVGREVFVAEWNLQATKKMAASASRVSLKQNLRQVLALSLLELGWSAQNNEYPEAMDYHINDFVFNVLFIIGILFVLVKINKLVSMLFGKNYKDKKITTASSTSLWSSSLNFGVVLIYFNLLGFAFGKNDLEKASASTSTSSWTSSTTSTWWHGEMIPFLVLFFIFVTLVSCLYASTSVATCVQLATENLAEINKKRVELFKLLNPQRFGMVRKTRVLVNALWLGRLARPDLCFITGQKPMFIHPVWIR</sequence>
<feature type="region of interest" description="Disordered" evidence="1">
    <location>
        <begin position="304"/>
        <end position="366"/>
    </location>
</feature>
<feature type="transmembrane region" description="Helical" evidence="2">
    <location>
        <begin position="1231"/>
        <end position="1252"/>
    </location>
</feature>
<dbReference type="GO" id="GO:0006508">
    <property type="term" value="P:proteolysis"/>
    <property type="evidence" value="ECO:0007669"/>
    <property type="project" value="InterPro"/>
</dbReference>
<gene>
    <name evidence="4" type="ORF">AK812_SmicGene37820</name>
</gene>
<dbReference type="OrthoDB" id="430476at2759"/>
<organism evidence="4 5">
    <name type="scientific">Symbiodinium microadriaticum</name>
    <name type="common">Dinoflagellate</name>
    <name type="synonym">Zooxanthella microadriatica</name>
    <dbReference type="NCBI Taxonomy" id="2951"/>
    <lineage>
        <taxon>Eukaryota</taxon>
        <taxon>Sar</taxon>
        <taxon>Alveolata</taxon>
        <taxon>Dinophyceae</taxon>
        <taxon>Suessiales</taxon>
        <taxon>Symbiodiniaceae</taxon>
        <taxon>Symbiodinium</taxon>
    </lineage>
</organism>
<keyword evidence="2" id="KW-1133">Transmembrane helix</keyword>
<dbReference type="GO" id="GO:0004190">
    <property type="term" value="F:aspartic-type endopeptidase activity"/>
    <property type="evidence" value="ECO:0007669"/>
    <property type="project" value="InterPro"/>
</dbReference>
<feature type="domain" description="Peptidase A2" evidence="3">
    <location>
        <begin position="32"/>
        <end position="114"/>
    </location>
</feature>
<keyword evidence="2" id="KW-0472">Membrane</keyword>
<dbReference type="InterPro" id="IPR001969">
    <property type="entry name" value="Aspartic_peptidase_AS"/>
</dbReference>
<evidence type="ECO:0000313" key="5">
    <source>
        <dbReference type="Proteomes" id="UP000186817"/>
    </source>
</evidence>
<comment type="caution">
    <text evidence="4">The sequence shown here is derived from an EMBL/GenBank/DDBJ whole genome shotgun (WGS) entry which is preliminary data.</text>
</comment>
<feature type="compositionally biased region" description="Basic and acidic residues" evidence="1">
    <location>
        <begin position="165"/>
        <end position="176"/>
    </location>
</feature>
<evidence type="ECO:0000313" key="4">
    <source>
        <dbReference type="EMBL" id="OLP81613.1"/>
    </source>
</evidence>
<dbReference type="Proteomes" id="UP000186817">
    <property type="component" value="Unassembled WGS sequence"/>
</dbReference>
<dbReference type="EMBL" id="LSRX01001264">
    <property type="protein sequence ID" value="OLP81613.1"/>
    <property type="molecule type" value="Genomic_DNA"/>
</dbReference>
<reference evidence="4 5" key="1">
    <citation type="submission" date="2016-02" db="EMBL/GenBank/DDBJ databases">
        <title>Genome analysis of coral dinoflagellate symbionts highlights evolutionary adaptations to a symbiotic lifestyle.</title>
        <authorList>
            <person name="Aranda M."/>
            <person name="Li Y."/>
            <person name="Liew Y.J."/>
            <person name="Baumgarten S."/>
            <person name="Simakov O."/>
            <person name="Wilson M."/>
            <person name="Piel J."/>
            <person name="Ashoor H."/>
            <person name="Bougouffa S."/>
            <person name="Bajic V.B."/>
            <person name="Ryu T."/>
            <person name="Ravasi T."/>
            <person name="Bayer T."/>
            <person name="Micklem G."/>
            <person name="Kim H."/>
            <person name="Bhak J."/>
            <person name="Lajeunesse T.C."/>
            <person name="Voolstra C.R."/>
        </authorList>
    </citation>
    <scope>NUCLEOTIDE SEQUENCE [LARGE SCALE GENOMIC DNA]</scope>
    <source>
        <strain evidence="4 5">CCMP2467</strain>
    </source>
</reference>
<dbReference type="PANTHER" id="PTHR11439">
    <property type="entry name" value="GAG-POL-RELATED RETROTRANSPOSON"/>
    <property type="match status" value="1"/>
</dbReference>
<accession>A0A1Q9CF88</accession>
<dbReference type="PROSITE" id="PS00141">
    <property type="entry name" value="ASP_PROTEASE"/>
    <property type="match status" value="1"/>
</dbReference>
<evidence type="ECO:0000256" key="2">
    <source>
        <dbReference type="SAM" id="Phobius"/>
    </source>
</evidence>
<feature type="transmembrane region" description="Helical" evidence="2">
    <location>
        <begin position="1282"/>
        <end position="1301"/>
    </location>
</feature>
<keyword evidence="2" id="KW-0812">Transmembrane</keyword>
<evidence type="ECO:0000256" key="1">
    <source>
        <dbReference type="SAM" id="MobiDB-lite"/>
    </source>
</evidence>
<feature type="region of interest" description="Disordered" evidence="1">
    <location>
        <begin position="155"/>
        <end position="176"/>
    </location>
</feature>
<protein>
    <submittedName>
        <fullName evidence="4">Retrovirus-related Pol polyprotein from transposon TNT 1-94</fullName>
    </submittedName>
</protein>
<dbReference type="PANTHER" id="PTHR11439:SF483">
    <property type="entry name" value="PEPTIDE SYNTHASE GLIP-LIKE, PUTATIVE (AFU_ORTHOLOGUE AFUA_3G12920)-RELATED"/>
    <property type="match status" value="1"/>
</dbReference>
<keyword evidence="5" id="KW-1185">Reference proteome</keyword>
<feature type="transmembrane region" description="Helical" evidence="2">
    <location>
        <begin position="1189"/>
        <end position="1210"/>
    </location>
</feature>
<dbReference type="CDD" id="cd09272">
    <property type="entry name" value="RNase_HI_RT_Ty1"/>
    <property type="match status" value="1"/>
</dbReference>